<name>A0AA36D4S6_9BILA</name>
<feature type="signal peptide" evidence="5">
    <location>
        <begin position="1"/>
        <end position="17"/>
    </location>
</feature>
<evidence type="ECO:0008006" key="8">
    <source>
        <dbReference type="Google" id="ProtNLM"/>
    </source>
</evidence>
<dbReference type="EMBL" id="CATQJA010002657">
    <property type="protein sequence ID" value="CAJ0579659.1"/>
    <property type="molecule type" value="Genomic_DNA"/>
</dbReference>
<dbReference type="GO" id="GO:0005576">
    <property type="term" value="C:extracellular region"/>
    <property type="evidence" value="ECO:0007669"/>
    <property type="project" value="UniProtKB-SubCell"/>
</dbReference>
<keyword evidence="3" id="KW-0964">Secreted</keyword>
<evidence type="ECO:0000256" key="2">
    <source>
        <dbReference type="ARBA" id="ARBA00010112"/>
    </source>
</evidence>
<comment type="caution">
    <text evidence="6">The sequence shown here is derived from an EMBL/GenBank/DDBJ whole genome shotgun (WGS) entry which is preliminary data.</text>
</comment>
<dbReference type="PANTHER" id="PTHR21700:SF25">
    <property type="entry name" value="TRANSTHYRETIN-LIKE FAMILY PROTEIN"/>
    <property type="match status" value="1"/>
</dbReference>
<feature type="non-terminal residue" evidence="6">
    <location>
        <position position="1"/>
    </location>
</feature>
<comment type="subcellular location">
    <subcellularLocation>
        <location evidence="1">Secreted</location>
    </subcellularLocation>
</comment>
<dbReference type="InterPro" id="IPR001534">
    <property type="entry name" value="Transthyretin-like"/>
</dbReference>
<keyword evidence="7" id="KW-1185">Reference proteome</keyword>
<reference evidence="6" key="1">
    <citation type="submission" date="2023-06" db="EMBL/GenBank/DDBJ databases">
        <authorList>
            <person name="Delattre M."/>
        </authorList>
    </citation>
    <scope>NUCLEOTIDE SEQUENCE</scope>
    <source>
        <strain evidence="6">AF72</strain>
    </source>
</reference>
<evidence type="ECO:0000256" key="4">
    <source>
        <dbReference type="ARBA" id="ARBA00022729"/>
    </source>
</evidence>
<dbReference type="Gene3D" id="2.60.40.3330">
    <property type="match status" value="1"/>
</dbReference>
<evidence type="ECO:0000256" key="5">
    <source>
        <dbReference type="SAM" id="SignalP"/>
    </source>
</evidence>
<gene>
    <name evidence="6" type="ORF">MSPICULIGERA_LOCUS17868</name>
</gene>
<evidence type="ECO:0000313" key="7">
    <source>
        <dbReference type="Proteomes" id="UP001177023"/>
    </source>
</evidence>
<accession>A0AA36D4S6</accession>
<proteinExistence type="inferred from homology"/>
<dbReference type="AlphaFoldDB" id="A0AA36D4S6"/>
<dbReference type="Proteomes" id="UP001177023">
    <property type="component" value="Unassembled WGS sequence"/>
</dbReference>
<evidence type="ECO:0000256" key="1">
    <source>
        <dbReference type="ARBA" id="ARBA00004613"/>
    </source>
</evidence>
<feature type="chain" id="PRO_5041334368" description="Transthyretin-like family protein" evidence="5">
    <location>
        <begin position="18"/>
        <end position="149"/>
    </location>
</feature>
<evidence type="ECO:0000256" key="3">
    <source>
        <dbReference type="ARBA" id="ARBA00022525"/>
    </source>
</evidence>
<keyword evidence="4 5" id="KW-0732">Signal</keyword>
<dbReference type="GO" id="GO:0009986">
    <property type="term" value="C:cell surface"/>
    <property type="evidence" value="ECO:0007669"/>
    <property type="project" value="InterPro"/>
</dbReference>
<dbReference type="PANTHER" id="PTHR21700">
    <property type="entry name" value="TRANSTHYRETIN-LIKE FAMILY PROTEIN-RELATED"/>
    <property type="match status" value="1"/>
</dbReference>
<organism evidence="6 7">
    <name type="scientific">Mesorhabditis spiculigera</name>
    <dbReference type="NCBI Taxonomy" id="96644"/>
    <lineage>
        <taxon>Eukaryota</taxon>
        <taxon>Metazoa</taxon>
        <taxon>Ecdysozoa</taxon>
        <taxon>Nematoda</taxon>
        <taxon>Chromadorea</taxon>
        <taxon>Rhabditida</taxon>
        <taxon>Rhabditina</taxon>
        <taxon>Rhabditomorpha</taxon>
        <taxon>Rhabditoidea</taxon>
        <taxon>Rhabditidae</taxon>
        <taxon>Mesorhabditinae</taxon>
        <taxon>Mesorhabditis</taxon>
    </lineage>
</organism>
<dbReference type="InterPro" id="IPR038479">
    <property type="entry name" value="Transthyretin-like_sf"/>
</dbReference>
<protein>
    <recommendedName>
        <fullName evidence="8">Transthyretin-like family protein</fullName>
    </recommendedName>
</protein>
<sequence length="149" mass="16757">MLIKFLLAAALFSAVSANTECIWVVGRVTCAMDQAKVIDTRVEVWDKDGPKSSRVNVDPIMKLIDGVDPDDKAGVTLVEDESGTFKVEGCASDQDWLFHKNQPEFYLRVYHRCTPSGQERSVDILPPVKVFVPNTYDKYMNNPIELSFL</sequence>
<evidence type="ECO:0000313" key="6">
    <source>
        <dbReference type="EMBL" id="CAJ0579659.1"/>
    </source>
</evidence>
<comment type="similarity">
    <text evidence="2">Belongs to the nematode transthyretin-like family.</text>
</comment>